<dbReference type="InterPro" id="IPR001264">
    <property type="entry name" value="Glyco_trans_51"/>
</dbReference>
<evidence type="ECO:0000256" key="7">
    <source>
        <dbReference type="ARBA" id="ARBA00022679"/>
    </source>
</evidence>
<protein>
    <recommendedName>
        <fullName evidence="10">peptidoglycan glycosyltransferase</fullName>
        <ecNumber evidence="10">2.4.99.28</ecNumber>
    </recommendedName>
</protein>
<keyword evidence="4" id="KW-0121">Carboxypeptidase</keyword>
<dbReference type="Pfam" id="PF00905">
    <property type="entry name" value="Transpeptidase"/>
    <property type="match status" value="1"/>
</dbReference>
<comment type="similarity">
    <text evidence="3">In the N-terminal section; belongs to the glycosyltransferase 51 family.</text>
</comment>
<proteinExistence type="inferred from homology"/>
<comment type="similarity">
    <text evidence="2">In the C-terminal section; belongs to the transpeptidase family.</text>
</comment>
<evidence type="ECO:0000256" key="12">
    <source>
        <dbReference type="SAM" id="Phobius"/>
    </source>
</evidence>
<evidence type="ECO:0000256" key="10">
    <source>
        <dbReference type="ARBA" id="ARBA00044770"/>
    </source>
</evidence>
<dbReference type="InterPro" id="IPR001460">
    <property type="entry name" value="PCN-bd_Tpept"/>
</dbReference>
<keyword evidence="12" id="KW-0472">Membrane</keyword>
<dbReference type="SUPFAM" id="SSF53955">
    <property type="entry name" value="Lysozyme-like"/>
    <property type="match status" value="1"/>
</dbReference>
<evidence type="ECO:0000313" key="16">
    <source>
        <dbReference type="Proteomes" id="UP001173801"/>
    </source>
</evidence>
<keyword evidence="12" id="KW-1133">Transmembrane helix</keyword>
<dbReference type="InterPro" id="IPR012338">
    <property type="entry name" value="Beta-lactam/transpept-like"/>
</dbReference>
<dbReference type="InterPro" id="IPR036950">
    <property type="entry name" value="PBP_transglycosylase"/>
</dbReference>
<dbReference type="NCBIfam" id="TIGR02073">
    <property type="entry name" value="PBP_1c"/>
    <property type="match status" value="1"/>
</dbReference>
<dbReference type="EMBL" id="JANURM010000002">
    <property type="protein sequence ID" value="MDL0088195.1"/>
    <property type="molecule type" value="Genomic_DNA"/>
</dbReference>
<dbReference type="PANTHER" id="PTHR32282:SF15">
    <property type="entry name" value="PENICILLIN-BINDING PROTEIN 1C"/>
    <property type="match status" value="1"/>
</dbReference>
<evidence type="ECO:0000256" key="5">
    <source>
        <dbReference type="ARBA" id="ARBA00022670"/>
    </source>
</evidence>
<evidence type="ECO:0000256" key="8">
    <source>
        <dbReference type="ARBA" id="ARBA00022801"/>
    </source>
</evidence>
<dbReference type="RefSeq" id="WP_284936850.1">
    <property type="nucleotide sequence ID" value="NZ_JANURM010000002.1"/>
</dbReference>
<comment type="pathway">
    <text evidence="1">Cell wall biogenesis; peptidoglycan biosynthesis.</text>
</comment>
<keyword evidence="9" id="KW-0511">Multifunctional enzyme</keyword>
<evidence type="ECO:0000259" key="14">
    <source>
        <dbReference type="Pfam" id="PF00912"/>
    </source>
</evidence>
<dbReference type="InterPro" id="IPR011815">
    <property type="entry name" value="PBP_1c"/>
</dbReference>
<keyword evidence="12" id="KW-0812">Transmembrane</keyword>
<evidence type="ECO:0000313" key="15">
    <source>
        <dbReference type="EMBL" id="MDL0088195.1"/>
    </source>
</evidence>
<dbReference type="Gene3D" id="1.10.3810.10">
    <property type="entry name" value="Biosynthetic peptidoglycan transglycosylase-like"/>
    <property type="match status" value="1"/>
</dbReference>
<feature type="domain" description="Glycosyl transferase family 51" evidence="14">
    <location>
        <begin position="51"/>
        <end position="212"/>
    </location>
</feature>
<evidence type="ECO:0000256" key="9">
    <source>
        <dbReference type="ARBA" id="ARBA00023268"/>
    </source>
</evidence>
<comment type="caution">
    <text evidence="15">The sequence shown here is derived from an EMBL/GenBank/DDBJ whole genome shotgun (WGS) entry which is preliminary data.</text>
</comment>
<evidence type="ECO:0000256" key="6">
    <source>
        <dbReference type="ARBA" id="ARBA00022676"/>
    </source>
</evidence>
<name>A0ABT7HN48_9BACT</name>
<dbReference type="EC" id="2.4.99.28" evidence="10"/>
<comment type="catalytic activity">
    <reaction evidence="11">
        <text>[GlcNAc-(1-&gt;4)-Mur2Ac(oyl-L-Ala-gamma-D-Glu-L-Lys-D-Ala-D-Ala)](n)-di-trans,octa-cis-undecaprenyl diphosphate + beta-D-GlcNAc-(1-&gt;4)-Mur2Ac(oyl-L-Ala-gamma-D-Glu-L-Lys-D-Ala-D-Ala)-di-trans,octa-cis-undecaprenyl diphosphate = [GlcNAc-(1-&gt;4)-Mur2Ac(oyl-L-Ala-gamma-D-Glu-L-Lys-D-Ala-D-Ala)](n+1)-di-trans,octa-cis-undecaprenyl diphosphate + di-trans,octa-cis-undecaprenyl diphosphate + H(+)</text>
        <dbReference type="Rhea" id="RHEA:23708"/>
        <dbReference type="Rhea" id="RHEA-COMP:9602"/>
        <dbReference type="Rhea" id="RHEA-COMP:9603"/>
        <dbReference type="ChEBI" id="CHEBI:15378"/>
        <dbReference type="ChEBI" id="CHEBI:58405"/>
        <dbReference type="ChEBI" id="CHEBI:60033"/>
        <dbReference type="ChEBI" id="CHEBI:78435"/>
        <dbReference type="EC" id="2.4.99.28"/>
    </reaction>
</comment>
<accession>A0ABT7HN48</accession>
<dbReference type="Proteomes" id="UP001173801">
    <property type="component" value="Unassembled WGS sequence"/>
</dbReference>
<keyword evidence="7" id="KW-0808">Transferase</keyword>
<dbReference type="SUPFAM" id="SSF56601">
    <property type="entry name" value="beta-lactamase/transpeptidase-like"/>
    <property type="match status" value="1"/>
</dbReference>
<sequence>MKRKIFIFFMLIFSSFFIADFFYPLDLNALKPAQSPILYDKNGEIMTIRLNENGDFMIYAKNVPEILKKSVLYFEDRYFYYHFGVNPLSIFRAFFHNLTHENRIGASTITMQVARMISKNERTYANKFIEIFRALQLEMHFSKDEILNIYFNLAPYGGNLSGVASAAKFYFNKDLDKLSYSQMALLATIPKNPNKNRLDKNGDTALKNSVLKRLYQAKIIDFNTYKRSKNEPFVKQRLNAIYNAPEFSKIAIKNGIKNSQYELEIHKNLLNLLRVKMRELNDKKAFNAAGVVIDNKTMQVISFIGSHDQNAKDGKNSALKMKRNVGSTLKPFIYALALENGLITPRKKLVDTQIYIGNYAPQNYIGQFYGVLRASDALAFSLNIPFVALNEKLGQNSLYELLKKANLVDKNADFYGASIALGSAEISLLNLAHLYTIFANNGVLKPLKMAGDFVNNQTDEIALLTPQSAYLTAKALSNATRANLKNAWEFAKNSPKIAFKTGTSYGSRDLYAIGVNQNYTIAVWVGNFNALKTESLTGLNDVSSVVFEMFKLLSFSKKMEFFTQPNGISYQKTCVDEFVFNECKSYENDEQILGVSPINSCESIRGEELDFMLKNAIITQDDVAKSPCDFKNKKPLIASPAQNSQIQTDTNQSKIMIKCYSFFGKNIHVKINDEPYFNATSGDEILKILPLGEHLVSCLDEGSNFSQVDFKIRR</sequence>
<evidence type="ECO:0000256" key="4">
    <source>
        <dbReference type="ARBA" id="ARBA00022645"/>
    </source>
</evidence>
<keyword evidence="8" id="KW-0378">Hydrolase</keyword>
<evidence type="ECO:0000259" key="13">
    <source>
        <dbReference type="Pfam" id="PF00905"/>
    </source>
</evidence>
<evidence type="ECO:0000256" key="1">
    <source>
        <dbReference type="ARBA" id="ARBA00004752"/>
    </source>
</evidence>
<keyword evidence="16" id="KW-1185">Reference proteome</keyword>
<keyword evidence="5" id="KW-0645">Protease</keyword>
<reference evidence="15" key="1">
    <citation type="submission" date="2022-08" db="EMBL/GenBank/DDBJ databases">
        <authorList>
            <person name="Wang H."/>
        </authorList>
    </citation>
    <scope>NUCLEOTIDE SEQUENCE</scope>
    <source>
        <strain evidence="15">PS10</strain>
    </source>
</reference>
<dbReference type="InterPro" id="IPR050396">
    <property type="entry name" value="Glycosyltr_51/Transpeptidase"/>
</dbReference>
<keyword evidence="6" id="KW-0328">Glycosyltransferase</keyword>
<feature type="domain" description="Penicillin-binding protein transpeptidase" evidence="13">
    <location>
        <begin position="290"/>
        <end position="526"/>
    </location>
</feature>
<organism evidence="15 16">
    <name type="scientific">Campylobacter gastrosuis</name>
    <dbReference type="NCBI Taxonomy" id="2974576"/>
    <lineage>
        <taxon>Bacteria</taxon>
        <taxon>Pseudomonadati</taxon>
        <taxon>Campylobacterota</taxon>
        <taxon>Epsilonproteobacteria</taxon>
        <taxon>Campylobacterales</taxon>
        <taxon>Campylobacteraceae</taxon>
        <taxon>Campylobacter</taxon>
    </lineage>
</organism>
<dbReference type="Gene3D" id="3.40.710.10">
    <property type="entry name" value="DD-peptidase/beta-lactamase superfamily"/>
    <property type="match status" value="1"/>
</dbReference>
<dbReference type="InterPro" id="IPR023346">
    <property type="entry name" value="Lysozyme-like_dom_sf"/>
</dbReference>
<reference evidence="15" key="2">
    <citation type="journal article" date="2023" name="Microorganisms">
        <title>Isolation and Genomic Characteristics of Cat-Borne Campylobacter felis sp. nov. and Sheep-Borne Campylobacter ovis sp. nov.</title>
        <authorList>
            <person name="Wang H."/>
            <person name="Li Y."/>
            <person name="Gu Y."/>
            <person name="Zhou G."/>
            <person name="Chen X."/>
            <person name="Zhang X."/>
            <person name="Shao Z."/>
            <person name="Zhang J."/>
            <person name="Zhang M."/>
        </authorList>
    </citation>
    <scope>NUCLEOTIDE SEQUENCE</scope>
    <source>
        <strain evidence="15">PS10</strain>
    </source>
</reference>
<dbReference type="Pfam" id="PF00912">
    <property type="entry name" value="Transgly"/>
    <property type="match status" value="1"/>
</dbReference>
<evidence type="ECO:0000256" key="2">
    <source>
        <dbReference type="ARBA" id="ARBA00007090"/>
    </source>
</evidence>
<evidence type="ECO:0000256" key="3">
    <source>
        <dbReference type="ARBA" id="ARBA00007739"/>
    </source>
</evidence>
<evidence type="ECO:0000256" key="11">
    <source>
        <dbReference type="ARBA" id="ARBA00049902"/>
    </source>
</evidence>
<feature type="transmembrane region" description="Helical" evidence="12">
    <location>
        <begin position="5"/>
        <end position="25"/>
    </location>
</feature>
<gene>
    <name evidence="15" type="primary">pbpC</name>
    <name evidence="15" type="ORF">NYG85_02235</name>
</gene>
<dbReference type="PANTHER" id="PTHR32282">
    <property type="entry name" value="BINDING PROTEIN TRANSPEPTIDASE, PUTATIVE-RELATED"/>
    <property type="match status" value="1"/>
</dbReference>